<evidence type="ECO:0000256" key="10">
    <source>
        <dbReference type="ARBA" id="ARBA00022840"/>
    </source>
</evidence>
<evidence type="ECO:0000256" key="2">
    <source>
        <dbReference type="ARBA" id="ARBA00001958"/>
    </source>
</evidence>
<dbReference type="Gene3D" id="3.30.300.10">
    <property type="match status" value="3"/>
</dbReference>
<evidence type="ECO:0000256" key="3">
    <source>
        <dbReference type="ARBA" id="ARBA00005224"/>
    </source>
</evidence>
<keyword evidence="9" id="KW-0547">Nucleotide-binding</keyword>
<comment type="cofactor">
    <cofactor evidence="1">
        <name>Mg(2+)</name>
        <dbReference type="ChEBI" id="CHEBI:18420"/>
    </cofactor>
</comment>
<dbReference type="Pfam" id="PF02773">
    <property type="entry name" value="S-AdoMet_synt_C"/>
    <property type="match status" value="1"/>
</dbReference>
<evidence type="ECO:0000256" key="5">
    <source>
        <dbReference type="ARBA" id="ARBA00012828"/>
    </source>
</evidence>
<keyword evidence="10" id="KW-0067">ATP-binding</keyword>
<dbReference type="InterPro" id="IPR002133">
    <property type="entry name" value="S-AdoMet_synthetase"/>
</dbReference>
<keyword evidence="11 13" id="KW-0460">Magnesium</keyword>
<dbReference type="AlphaFoldDB" id="A0A2H0VF90"/>
<keyword evidence="6" id="KW-0554">One-carbon metabolism</keyword>
<organism evidence="17 18">
    <name type="scientific">Candidatus Colwellbacteria bacterium CG10_big_fil_rev_8_21_14_0_10_42_22</name>
    <dbReference type="NCBI Taxonomy" id="1974540"/>
    <lineage>
        <taxon>Bacteria</taxon>
        <taxon>Candidatus Colwelliibacteriota</taxon>
    </lineage>
</organism>
<reference evidence="18" key="1">
    <citation type="submission" date="2017-09" db="EMBL/GenBank/DDBJ databases">
        <title>Depth-based differentiation of microbial function through sediment-hosted aquifers and enrichment of novel symbionts in the deep terrestrial subsurface.</title>
        <authorList>
            <person name="Probst A.J."/>
            <person name="Ladd B."/>
            <person name="Jarett J.K."/>
            <person name="Geller-Mcgrath D.E."/>
            <person name="Sieber C.M.K."/>
            <person name="Emerson J.B."/>
            <person name="Anantharaman K."/>
            <person name="Thomas B.C."/>
            <person name="Malmstrom R."/>
            <person name="Stieglmeier M."/>
            <person name="Klingl A."/>
            <person name="Woyke T."/>
            <person name="Ryan C.M."/>
            <person name="Banfield J.F."/>
        </authorList>
    </citation>
    <scope>NUCLEOTIDE SEQUENCE [LARGE SCALE GENOMIC DNA]</scope>
</reference>
<evidence type="ECO:0000256" key="6">
    <source>
        <dbReference type="ARBA" id="ARBA00022563"/>
    </source>
</evidence>
<evidence type="ECO:0000256" key="12">
    <source>
        <dbReference type="ARBA" id="ARBA00022958"/>
    </source>
</evidence>
<comment type="subunit">
    <text evidence="13">Homotetramer.</text>
</comment>
<dbReference type="GO" id="GO:0006730">
    <property type="term" value="P:one-carbon metabolic process"/>
    <property type="evidence" value="ECO:0007669"/>
    <property type="project" value="UniProtKB-KW"/>
</dbReference>
<evidence type="ECO:0000256" key="13">
    <source>
        <dbReference type="RuleBase" id="RU000542"/>
    </source>
</evidence>
<dbReference type="GO" id="GO:0005524">
    <property type="term" value="F:ATP binding"/>
    <property type="evidence" value="ECO:0007669"/>
    <property type="project" value="UniProtKB-KW"/>
</dbReference>
<feature type="domain" description="S-adenosylmethionine synthetase central" evidence="15">
    <location>
        <begin position="127"/>
        <end position="202"/>
    </location>
</feature>
<keyword evidence="8 13" id="KW-0479">Metal-binding</keyword>
<comment type="subcellular location">
    <subcellularLocation>
        <location evidence="13">Cytoplasm</location>
    </subcellularLocation>
</comment>
<name>A0A2H0VF90_9BACT</name>
<proteinExistence type="inferred from homology"/>
<evidence type="ECO:0000256" key="7">
    <source>
        <dbReference type="ARBA" id="ARBA00022679"/>
    </source>
</evidence>
<evidence type="ECO:0000313" key="18">
    <source>
        <dbReference type="Proteomes" id="UP000231466"/>
    </source>
</evidence>
<keyword evidence="12 13" id="KW-0630">Potassium</keyword>
<dbReference type="PIRSF" id="PIRSF000497">
    <property type="entry name" value="MAT"/>
    <property type="match status" value="1"/>
</dbReference>
<dbReference type="SUPFAM" id="SSF55973">
    <property type="entry name" value="S-adenosylmethionine synthetase"/>
    <property type="match status" value="3"/>
</dbReference>
<dbReference type="PANTHER" id="PTHR11964">
    <property type="entry name" value="S-ADENOSYLMETHIONINE SYNTHETASE"/>
    <property type="match status" value="1"/>
</dbReference>
<evidence type="ECO:0000256" key="8">
    <source>
        <dbReference type="ARBA" id="ARBA00022723"/>
    </source>
</evidence>
<dbReference type="InterPro" id="IPR022629">
    <property type="entry name" value="S-AdoMet_synt_central"/>
</dbReference>
<comment type="pathway">
    <text evidence="3">Amino-acid biosynthesis; S-adenosyl-L-methionine biosynthesis; S-adenosyl-L-methionine from L-methionine: step 1/1.</text>
</comment>
<feature type="domain" description="S-adenosylmethionine synthetase C-terminal" evidence="16">
    <location>
        <begin position="217"/>
        <end position="352"/>
    </location>
</feature>
<dbReference type="PROSITE" id="PS00376">
    <property type="entry name" value="ADOMET_SYNTHASE_1"/>
    <property type="match status" value="1"/>
</dbReference>
<evidence type="ECO:0000313" key="17">
    <source>
        <dbReference type="EMBL" id="PIR97756.1"/>
    </source>
</evidence>
<comment type="caution">
    <text evidence="17">The sequence shown here is derived from an EMBL/GenBank/DDBJ whole genome shotgun (WGS) entry which is preliminary data.</text>
</comment>
<evidence type="ECO:0000256" key="11">
    <source>
        <dbReference type="ARBA" id="ARBA00022842"/>
    </source>
</evidence>
<evidence type="ECO:0000259" key="14">
    <source>
        <dbReference type="Pfam" id="PF00438"/>
    </source>
</evidence>
<keyword evidence="7 17" id="KW-0808">Transferase</keyword>
<dbReference type="Pfam" id="PF02772">
    <property type="entry name" value="S-AdoMet_synt_M"/>
    <property type="match status" value="1"/>
</dbReference>
<dbReference type="Proteomes" id="UP000231466">
    <property type="component" value="Unassembled WGS sequence"/>
</dbReference>
<dbReference type="GO" id="GO:0005737">
    <property type="term" value="C:cytoplasm"/>
    <property type="evidence" value="ECO:0007669"/>
    <property type="project" value="UniProtKB-SubCell"/>
</dbReference>
<evidence type="ECO:0000256" key="1">
    <source>
        <dbReference type="ARBA" id="ARBA00001946"/>
    </source>
</evidence>
<dbReference type="EC" id="2.5.1.6" evidence="5"/>
<dbReference type="PROSITE" id="PS00377">
    <property type="entry name" value="ADOMET_SYNTHASE_2"/>
    <property type="match status" value="1"/>
</dbReference>
<comment type="cofactor">
    <cofactor evidence="2">
        <name>K(+)</name>
        <dbReference type="ChEBI" id="CHEBI:29103"/>
    </cofactor>
</comment>
<accession>A0A2H0VF90</accession>
<comment type="similarity">
    <text evidence="4">Belongs to the AdoMet synthase family.</text>
</comment>
<dbReference type="GO" id="GO:0046872">
    <property type="term" value="F:metal ion binding"/>
    <property type="evidence" value="ECO:0007669"/>
    <property type="project" value="UniProtKB-KW"/>
</dbReference>
<evidence type="ECO:0000256" key="4">
    <source>
        <dbReference type="ARBA" id="ARBA00009685"/>
    </source>
</evidence>
<evidence type="ECO:0000259" key="16">
    <source>
        <dbReference type="Pfam" id="PF02773"/>
    </source>
</evidence>
<gene>
    <name evidence="17" type="ORF">COT89_03200</name>
</gene>
<dbReference type="Pfam" id="PF00438">
    <property type="entry name" value="S-AdoMet_synt_N"/>
    <property type="match status" value="1"/>
</dbReference>
<dbReference type="InterPro" id="IPR022636">
    <property type="entry name" value="S-AdoMet_synthetase_sfam"/>
</dbReference>
<dbReference type="GO" id="GO:0006556">
    <property type="term" value="P:S-adenosylmethionine biosynthetic process"/>
    <property type="evidence" value="ECO:0007669"/>
    <property type="project" value="UniProtKB-UniPathway"/>
</dbReference>
<sequence length="353" mass="38961">MRDVHQDALPAHALNKKHKTKTNMQTYEFVSPKHPDKICDQIADSILDAYLEKDPEARVAVEVMGGHGKIKVTGEVTSSAEVDIPKIAREVVETDPSRPSGARASYDVEVFISKQSPEIARGVDTGGAGDQGIMVGYACSETENFMPYGYELARNLCRDIYKRYPFDGKTQVTIDKNKVTDVVASFQNTKTVDLETLVREFIKADKYHINPAGEWHIGGFEADSGLSGRKIIIDNYGPYVPVGGGSFSGKDPTKVDRSGAYMARKIAVDLLKERNAKEVVVHLAYVIGVVDPVSAEAELIYLDPQGRVEKRKETITEYDLTPQGIIKLLDLKKSQYQKTAGAGHFGLSDTTWF</sequence>
<evidence type="ECO:0000259" key="15">
    <source>
        <dbReference type="Pfam" id="PF02772"/>
    </source>
</evidence>
<dbReference type="InterPro" id="IPR022630">
    <property type="entry name" value="S-AdoMet_synt_C"/>
</dbReference>
<dbReference type="InterPro" id="IPR022628">
    <property type="entry name" value="S-AdoMet_synt_N"/>
</dbReference>
<dbReference type="UniPathway" id="UPA00315">
    <property type="reaction ID" value="UER00080"/>
</dbReference>
<dbReference type="InterPro" id="IPR022631">
    <property type="entry name" value="ADOMET_SYNTHASE_CS"/>
</dbReference>
<evidence type="ECO:0000256" key="9">
    <source>
        <dbReference type="ARBA" id="ARBA00022741"/>
    </source>
</evidence>
<dbReference type="GO" id="GO:0004478">
    <property type="term" value="F:methionine adenosyltransferase activity"/>
    <property type="evidence" value="ECO:0007669"/>
    <property type="project" value="UniProtKB-EC"/>
</dbReference>
<dbReference type="EMBL" id="PFAH01000010">
    <property type="protein sequence ID" value="PIR97756.1"/>
    <property type="molecule type" value="Genomic_DNA"/>
</dbReference>
<protein>
    <recommendedName>
        <fullName evidence="5">methionine adenosyltransferase</fullName>
        <ecNumber evidence="5">2.5.1.6</ecNumber>
    </recommendedName>
</protein>
<feature type="domain" description="S-adenosylmethionine synthetase N-terminal" evidence="14">
    <location>
        <begin position="24"/>
        <end position="94"/>
    </location>
</feature>